<reference evidence="1" key="1">
    <citation type="submission" date="2021-05" db="EMBL/GenBank/DDBJ databases">
        <authorList>
            <person name="Pan Q."/>
            <person name="Jouanno E."/>
            <person name="Zahm M."/>
            <person name="Klopp C."/>
            <person name="Cabau C."/>
            <person name="Louis A."/>
            <person name="Berthelot C."/>
            <person name="Parey E."/>
            <person name="Roest Crollius H."/>
            <person name="Montfort J."/>
            <person name="Robinson-Rechavi M."/>
            <person name="Bouchez O."/>
            <person name="Lampietro C."/>
            <person name="Lopez Roques C."/>
            <person name="Donnadieu C."/>
            <person name="Postlethwait J."/>
            <person name="Bobe J."/>
            <person name="Dillon D."/>
            <person name="Chandos A."/>
            <person name="von Hippel F."/>
            <person name="Guiguen Y."/>
        </authorList>
    </citation>
    <scope>NUCLEOTIDE SEQUENCE</scope>
    <source>
        <strain evidence="1">YG-Jan2019</strain>
    </source>
</reference>
<dbReference type="Proteomes" id="UP001157502">
    <property type="component" value="Chromosome 21"/>
</dbReference>
<protein>
    <submittedName>
        <fullName evidence="1">Uncharacterized protein</fullName>
    </submittedName>
</protein>
<proteinExistence type="predicted"/>
<dbReference type="EMBL" id="CM055748">
    <property type="protein sequence ID" value="KAJ7995585.1"/>
    <property type="molecule type" value="Genomic_DNA"/>
</dbReference>
<evidence type="ECO:0000313" key="2">
    <source>
        <dbReference type="Proteomes" id="UP001157502"/>
    </source>
</evidence>
<name>A0ACC2FWG0_DALPE</name>
<comment type="caution">
    <text evidence="1">The sequence shown here is derived from an EMBL/GenBank/DDBJ whole genome shotgun (WGS) entry which is preliminary data.</text>
</comment>
<keyword evidence="2" id="KW-1185">Reference proteome</keyword>
<accession>A0ACC2FWG0</accession>
<sequence length="92" mass="9972">MPGGERDCVSCVDQSASDLCVYIHTTDARCVSCVDRSAILLLVVTIAELRDVSSQTQLLPVLPITSLTHIYMSGVLGDSGFRKSIQQSTLVW</sequence>
<gene>
    <name evidence="1" type="ORF">DPEC_G00246110</name>
</gene>
<evidence type="ECO:0000313" key="1">
    <source>
        <dbReference type="EMBL" id="KAJ7995585.1"/>
    </source>
</evidence>
<organism evidence="1 2">
    <name type="scientific">Dallia pectoralis</name>
    <name type="common">Alaska blackfish</name>
    <dbReference type="NCBI Taxonomy" id="75939"/>
    <lineage>
        <taxon>Eukaryota</taxon>
        <taxon>Metazoa</taxon>
        <taxon>Chordata</taxon>
        <taxon>Craniata</taxon>
        <taxon>Vertebrata</taxon>
        <taxon>Euteleostomi</taxon>
        <taxon>Actinopterygii</taxon>
        <taxon>Neopterygii</taxon>
        <taxon>Teleostei</taxon>
        <taxon>Protacanthopterygii</taxon>
        <taxon>Esociformes</taxon>
        <taxon>Umbridae</taxon>
        <taxon>Dallia</taxon>
    </lineage>
</organism>